<reference evidence="1 2" key="1">
    <citation type="submission" date="2021-05" db="EMBL/GenBank/DDBJ databases">
        <title>Genome Assembly of Synthetic Allotetraploid Brassica napus Reveals Homoeologous Exchanges between Subgenomes.</title>
        <authorList>
            <person name="Davis J.T."/>
        </authorList>
    </citation>
    <scope>NUCLEOTIDE SEQUENCE [LARGE SCALE GENOMIC DNA]</scope>
    <source>
        <strain evidence="2">cv. Da-Ae</strain>
        <tissue evidence="1">Seedling</tissue>
    </source>
</reference>
<proteinExistence type="predicted"/>
<keyword evidence="2" id="KW-1185">Reference proteome</keyword>
<evidence type="ECO:0000313" key="2">
    <source>
        <dbReference type="Proteomes" id="UP000824890"/>
    </source>
</evidence>
<protein>
    <submittedName>
        <fullName evidence="1">Uncharacterized protein</fullName>
    </submittedName>
</protein>
<organism evidence="1 2">
    <name type="scientific">Brassica napus</name>
    <name type="common">Rape</name>
    <dbReference type="NCBI Taxonomy" id="3708"/>
    <lineage>
        <taxon>Eukaryota</taxon>
        <taxon>Viridiplantae</taxon>
        <taxon>Streptophyta</taxon>
        <taxon>Embryophyta</taxon>
        <taxon>Tracheophyta</taxon>
        <taxon>Spermatophyta</taxon>
        <taxon>Magnoliopsida</taxon>
        <taxon>eudicotyledons</taxon>
        <taxon>Gunneridae</taxon>
        <taxon>Pentapetalae</taxon>
        <taxon>rosids</taxon>
        <taxon>malvids</taxon>
        <taxon>Brassicales</taxon>
        <taxon>Brassicaceae</taxon>
        <taxon>Brassiceae</taxon>
        <taxon>Brassica</taxon>
    </lineage>
</organism>
<evidence type="ECO:0000313" key="1">
    <source>
        <dbReference type="EMBL" id="KAH0893267.1"/>
    </source>
</evidence>
<gene>
    <name evidence="1" type="ORF">HID58_055696</name>
</gene>
<sequence length="25" mass="3021">MFLLLQKVWLVFPSPLLLFIMQTEI</sequence>
<accession>A0ABQ8AL33</accession>
<dbReference type="EMBL" id="JAGKQM010000013">
    <property type="protein sequence ID" value="KAH0893267.1"/>
    <property type="molecule type" value="Genomic_DNA"/>
</dbReference>
<name>A0ABQ8AL33_BRANA</name>
<dbReference type="Proteomes" id="UP000824890">
    <property type="component" value="Unassembled WGS sequence"/>
</dbReference>
<comment type="caution">
    <text evidence="1">The sequence shown here is derived from an EMBL/GenBank/DDBJ whole genome shotgun (WGS) entry which is preliminary data.</text>
</comment>